<evidence type="ECO:0000256" key="3">
    <source>
        <dbReference type="ARBA" id="ARBA00022833"/>
    </source>
</evidence>
<dbReference type="GO" id="GO:0008270">
    <property type="term" value="F:zinc ion binding"/>
    <property type="evidence" value="ECO:0007669"/>
    <property type="project" value="UniProtKB-KW"/>
</dbReference>
<comment type="caution">
    <text evidence="7">The sequence shown here is derived from an EMBL/GenBank/DDBJ whole genome shotgun (WGS) entry which is preliminary data.</text>
</comment>
<evidence type="ECO:0000256" key="1">
    <source>
        <dbReference type="ARBA" id="ARBA00022723"/>
    </source>
</evidence>
<keyword evidence="1" id="KW-0479">Metal-binding</keyword>
<reference evidence="7" key="1">
    <citation type="submission" date="2020-06" db="EMBL/GenBank/DDBJ databases">
        <title>Draft genome of Bugula neritina, a colonial animal packing powerful symbionts and potential medicines.</title>
        <authorList>
            <person name="Rayko M."/>
        </authorList>
    </citation>
    <scope>NUCLEOTIDE SEQUENCE [LARGE SCALE GENOMIC DNA]</scope>
    <source>
        <strain evidence="7">Kwan_BN1</strain>
    </source>
</reference>
<dbReference type="GO" id="GO:1990841">
    <property type="term" value="F:promoter-specific chromatin binding"/>
    <property type="evidence" value="ECO:0007669"/>
    <property type="project" value="TreeGrafter"/>
</dbReference>
<evidence type="ECO:0000313" key="7">
    <source>
        <dbReference type="EMBL" id="KAF6030491.1"/>
    </source>
</evidence>
<accession>A0A7J7JXS1</accession>
<evidence type="ECO:0000256" key="5">
    <source>
        <dbReference type="SAM" id="MobiDB-lite"/>
    </source>
</evidence>
<evidence type="ECO:0000256" key="2">
    <source>
        <dbReference type="ARBA" id="ARBA00022771"/>
    </source>
</evidence>
<dbReference type="InterPro" id="IPR013083">
    <property type="entry name" value="Znf_RING/FYVE/PHD"/>
</dbReference>
<dbReference type="EMBL" id="VXIV02001702">
    <property type="protein sequence ID" value="KAF6030491.1"/>
    <property type="molecule type" value="Genomic_DNA"/>
</dbReference>
<dbReference type="PANTHER" id="PTHR10825:SF72">
    <property type="entry name" value="UBIQUITIN-LIKE DOMAIN-CONTAINING PROTEIN"/>
    <property type="match status" value="1"/>
</dbReference>
<dbReference type="GO" id="GO:0000122">
    <property type="term" value="P:negative regulation of transcription by RNA polymerase II"/>
    <property type="evidence" value="ECO:0007669"/>
    <property type="project" value="TreeGrafter"/>
</dbReference>
<dbReference type="PROSITE" id="PS50089">
    <property type="entry name" value="ZF_RING_2"/>
    <property type="match status" value="1"/>
</dbReference>
<dbReference type="InterPro" id="IPR017907">
    <property type="entry name" value="Znf_RING_CS"/>
</dbReference>
<organism evidence="7 8">
    <name type="scientific">Bugula neritina</name>
    <name type="common">Brown bryozoan</name>
    <name type="synonym">Sertularia neritina</name>
    <dbReference type="NCBI Taxonomy" id="10212"/>
    <lineage>
        <taxon>Eukaryota</taxon>
        <taxon>Metazoa</taxon>
        <taxon>Spiralia</taxon>
        <taxon>Lophotrochozoa</taxon>
        <taxon>Bryozoa</taxon>
        <taxon>Gymnolaemata</taxon>
        <taxon>Cheilostomatida</taxon>
        <taxon>Flustrina</taxon>
        <taxon>Buguloidea</taxon>
        <taxon>Bugulidae</taxon>
        <taxon>Bugula</taxon>
    </lineage>
</organism>
<dbReference type="AlphaFoldDB" id="A0A7J7JXS1"/>
<evidence type="ECO:0000259" key="6">
    <source>
        <dbReference type="PROSITE" id="PS50089"/>
    </source>
</evidence>
<dbReference type="FunFam" id="3.30.40.10:FF:000033">
    <property type="entry name" value="Polycomb group RING finger protein 3"/>
    <property type="match status" value="1"/>
</dbReference>
<dbReference type="PANTHER" id="PTHR10825">
    <property type="entry name" value="RING FINGER DOMAIN-CONTAINING, POLYCOMB GROUP COMPONENT"/>
    <property type="match status" value="1"/>
</dbReference>
<dbReference type="Pfam" id="PF00097">
    <property type="entry name" value="zf-C3HC4"/>
    <property type="match status" value="1"/>
</dbReference>
<dbReference type="GO" id="GO:0035102">
    <property type="term" value="C:PRC1 complex"/>
    <property type="evidence" value="ECO:0007669"/>
    <property type="project" value="TreeGrafter"/>
</dbReference>
<proteinExistence type="predicted"/>
<dbReference type="OrthoDB" id="1305878at2759"/>
<feature type="compositionally biased region" description="Basic and acidic residues" evidence="5">
    <location>
        <begin position="94"/>
        <end position="104"/>
    </location>
</feature>
<evidence type="ECO:0000313" key="8">
    <source>
        <dbReference type="Proteomes" id="UP000593567"/>
    </source>
</evidence>
<keyword evidence="2 4" id="KW-0863">Zinc-finger</keyword>
<evidence type="ECO:0000256" key="4">
    <source>
        <dbReference type="PROSITE-ProRule" id="PRU00175"/>
    </source>
</evidence>
<dbReference type="SUPFAM" id="SSF57850">
    <property type="entry name" value="RING/U-box"/>
    <property type="match status" value="1"/>
</dbReference>
<dbReference type="Gene3D" id="3.30.40.10">
    <property type="entry name" value="Zinc/RING finger domain, C3HC4 (zinc finger)"/>
    <property type="match status" value="1"/>
</dbReference>
<dbReference type="PROSITE" id="PS00518">
    <property type="entry name" value="ZF_RING_1"/>
    <property type="match status" value="1"/>
</dbReference>
<dbReference type="Proteomes" id="UP000593567">
    <property type="component" value="Unassembled WGS sequence"/>
</dbReference>
<feature type="region of interest" description="Disordered" evidence="5">
    <location>
        <begin position="94"/>
        <end position="120"/>
    </location>
</feature>
<name>A0A7J7JXS1_BUGNE</name>
<feature type="domain" description="RING-type" evidence="6">
    <location>
        <begin position="18"/>
        <end position="57"/>
    </location>
</feature>
<sequence>MHRVSKLKLAEVTPYLVCKLCNGYFIDPCTAQDCLHTFCKTCIVKHLYQHCTCPICDVVIHKTRPLEMIRHDQTIQDLVYKLVPGVFGKEMERRREFYSDHPDPDVNGEGNSEERGGSEG</sequence>
<gene>
    <name evidence="7" type="ORF">EB796_011200</name>
</gene>
<keyword evidence="3" id="KW-0862">Zinc</keyword>
<protein>
    <submittedName>
        <fullName evidence="7">BMI1</fullName>
    </submittedName>
</protein>
<dbReference type="InterPro" id="IPR001841">
    <property type="entry name" value="Znf_RING"/>
</dbReference>
<keyword evidence="8" id="KW-1185">Reference proteome</keyword>
<dbReference type="InterPro" id="IPR018957">
    <property type="entry name" value="Znf_C3HC4_RING-type"/>
</dbReference>